<feature type="repeat" description="WD" evidence="1">
    <location>
        <begin position="496"/>
        <end position="529"/>
    </location>
</feature>
<keyword evidence="4" id="KW-1185">Reference proteome</keyword>
<dbReference type="Proteomes" id="UP001177140">
    <property type="component" value="Unassembled WGS sequence"/>
</dbReference>
<dbReference type="GO" id="GO:0004402">
    <property type="term" value="F:histone acetyltransferase activity"/>
    <property type="evidence" value="ECO:0007669"/>
    <property type="project" value="InterPro"/>
</dbReference>
<protein>
    <recommendedName>
        <fullName evidence="2">Transcription factor IIIC 90kDa subunit N-terminal domain-containing protein</fullName>
    </recommendedName>
</protein>
<comment type="caution">
    <text evidence="3">The sequence shown here is derived from an EMBL/GenBank/DDBJ whole genome shotgun (WGS) entry which is preliminary data.</text>
</comment>
<dbReference type="InterPro" id="IPR001680">
    <property type="entry name" value="WD40_rpt"/>
</dbReference>
<keyword evidence="1" id="KW-0853">WD repeat</keyword>
<evidence type="ECO:0000259" key="2">
    <source>
        <dbReference type="Pfam" id="PF12657"/>
    </source>
</evidence>
<feature type="domain" description="Transcription factor IIIC 90kDa subunit N-terminal" evidence="2">
    <location>
        <begin position="421"/>
        <end position="644"/>
    </location>
</feature>
<dbReference type="PANTHER" id="PTHR15496">
    <property type="entry name" value="GENERAL TRANSCRIPTION FACTOR 3C POLYPEPTIDE 4 FAMILY"/>
    <property type="match status" value="1"/>
</dbReference>
<dbReference type="PROSITE" id="PS50082">
    <property type="entry name" value="WD_REPEATS_2"/>
    <property type="match status" value="2"/>
</dbReference>
<feature type="repeat" description="WD" evidence="1">
    <location>
        <begin position="605"/>
        <end position="636"/>
    </location>
</feature>
<dbReference type="SUPFAM" id="SSF50978">
    <property type="entry name" value="WD40 repeat-like"/>
    <property type="match status" value="1"/>
</dbReference>
<dbReference type="InterPro" id="IPR015943">
    <property type="entry name" value="WD40/YVTN_repeat-like_dom_sf"/>
</dbReference>
<dbReference type="GO" id="GO:0000127">
    <property type="term" value="C:transcription factor TFIIIC complex"/>
    <property type="evidence" value="ECO:0007669"/>
    <property type="project" value="InterPro"/>
</dbReference>
<name>A0AA41RVE0_PAPNU</name>
<organism evidence="3 4">
    <name type="scientific">Papaver nudicaule</name>
    <name type="common">Iceland poppy</name>
    <dbReference type="NCBI Taxonomy" id="74823"/>
    <lineage>
        <taxon>Eukaryota</taxon>
        <taxon>Viridiplantae</taxon>
        <taxon>Streptophyta</taxon>
        <taxon>Embryophyta</taxon>
        <taxon>Tracheophyta</taxon>
        <taxon>Spermatophyta</taxon>
        <taxon>Magnoliopsida</taxon>
        <taxon>Ranunculales</taxon>
        <taxon>Papaveraceae</taxon>
        <taxon>Papaveroideae</taxon>
        <taxon>Papaver</taxon>
    </lineage>
</organism>
<dbReference type="AlphaFoldDB" id="A0AA41RVE0"/>
<proteinExistence type="predicted"/>
<dbReference type="SMART" id="SM00320">
    <property type="entry name" value="WD40"/>
    <property type="match status" value="3"/>
</dbReference>
<dbReference type="EMBL" id="JAJJMA010024171">
    <property type="protein sequence ID" value="MCL7023605.1"/>
    <property type="molecule type" value="Genomic_DNA"/>
</dbReference>
<dbReference type="PANTHER" id="PTHR15496:SF2">
    <property type="entry name" value="GENERAL TRANSCRIPTION FACTOR 3C POLYPEPTIDE 4"/>
    <property type="match status" value="1"/>
</dbReference>
<dbReference type="Pfam" id="PF12657">
    <property type="entry name" value="TFIIIC_delta"/>
    <property type="match status" value="2"/>
</dbReference>
<dbReference type="InterPro" id="IPR036322">
    <property type="entry name" value="WD40_repeat_dom_sf"/>
</dbReference>
<evidence type="ECO:0000256" key="1">
    <source>
        <dbReference type="PROSITE-ProRule" id="PRU00221"/>
    </source>
</evidence>
<evidence type="ECO:0000313" key="3">
    <source>
        <dbReference type="EMBL" id="MCL7023605.1"/>
    </source>
</evidence>
<feature type="domain" description="Transcription factor IIIC 90kDa subunit N-terminal" evidence="2">
    <location>
        <begin position="89"/>
        <end position="155"/>
    </location>
</feature>
<dbReference type="Gene3D" id="2.130.10.10">
    <property type="entry name" value="YVTN repeat-like/Quinoprotein amine dehydrogenase"/>
    <property type="match status" value="1"/>
</dbReference>
<dbReference type="GO" id="GO:0006384">
    <property type="term" value="P:transcription initiation at RNA polymerase III promoter"/>
    <property type="evidence" value="ECO:0007669"/>
    <property type="project" value="InterPro"/>
</dbReference>
<dbReference type="InterPro" id="IPR044230">
    <property type="entry name" value="GTF3C4"/>
</dbReference>
<dbReference type="InterPro" id="IPR024761">
    <property type="entry name" value="TFIIIC_delta_N"/>
</dbReference>
<accession>A0AA41RVE0</accession>
<reference evidence="3" key="1">
    <citation type="submission" date="2022-03" db="EMBL/GenBank/DDBJ databases">
        <title>A functionally conserved STORR gene fusion in Papaver species that diverged 16.8 million years ago.</title>
        <authorList>
            <person name="Catania T."/>
        </authorList>
    </citation>
    <scope>NUCLEOTIDE SEQUENCE</scope>
    <source>
        <strain evidence="3">S-191538</strain>
    </source>
</reference>
<gene>
    <name evidence="3" type="ORF">MKW94_006127</name>
</gene>
<sequence length="1064" mass="117492">MNQEGTYFQSAYLVGSPSYPNSVAGSDENLVAIASGHLVTILNPAHLNGPRGLITIPASKPFPIGVISRDLITSSCLLPTCLLRDPRPCVRSLSWSRLGLATNAGCLLAVCTTEGRVKLYRSPYCEFSAEWIEVRDISDLLFDYLKSINYGEEEERAVEHETATGCGNDLQNSRVSKRGKRKIAQLSLDCTKEDEKGGDTHTICTELASFPCPSFKKGASVEVLVRNGDRRIWVGGAIKRVVKAKALVLFREKMEDGKQDEWVELHGEQDSALISNGDTPSKNTPSLRMRPCMDVGYLPEEIALVEESDEVEEILSIGKNVEAWTNERWVEGLFMGFNGNNLTVKLSGDADCVELNAMSVRLAPVWNSEVKSWQVTNVKVESSNRNLLEIVEVQPQKVTEKPPKSTRGSGTRPLISAEKYASRSSMLSSVIVAWSPTLHLASGVYPNSEIRPSIDCAILAVGGKAGKISFWRIHEPRCYSVEQSKDSVDAVLVGLIQAHNTWITAICWEALKNQVLLVTGSSDGSVRIWLGDTEAMLTSSEVNSASFSLLKEVTTAAPSPVSILSLTASSRSPDKMPLAVGRGSGLLELWMCDTAKCEFQFAGSYDAHGQVVTGLAWSFDGRCLYSCGQDNTIHCWILHGCTLHKAPIPTNTLGPWPSTNLPHVSDSCFGLAVSPGNLVFVVARGFDTDLLNPMYQARTQKATVEFFWAGGQHLEVSSDVDEGCNTEPYPGLSQRELMFWESNILLSLNQYKNLEKPFIDQKRIPDKPLVLWDVITALSALEESTPKFAENILGKWLSSLFLDSNSGFPIDEILLHARNSLPKIHSRQIHLLNIIGRQLMLPELKVDTLNEQDGLEELGTAENENHMLWLHLLTSSERQLRERLVTFSFTTVLSFASSSSTNNSEFGYWVPHGVAQMEQWVAINQGQICLSSEASKLDKSKLHSISEYVTTERCNFCPAPVPFESPEVDSCGGSKNSNGVHDRHKLPRCAASMQVCPTTPLWLCVCCHRWVWKLPPHTLFTMHEFPLGMNSLEEAQVSPTPFCPFCGILLQRLQPEFLLSPSPV</sequence>
<evidence type="ECO:0000313" key="4">
    <source>
        <dbReference type="Proteomes" id="UP001177140"/>
    </source>
</evidence>
<dbReference type="PROSITE" id="PS50294">
    <property type="entry name" value="WD_REPEATS_REGION"/>
    <property type="match status" value="2"/>
</dbReference>